<feature type="binding site" evidence="2">
    <location>
        <begin position="30"/>
        <end position="33"/>
    </location>
    <ligand>
        <name>substrate</name>
    </ligand>
</feature>
<comment type="function">
    <text evidence="2">Catalyzes the reversible conversion of ribose-5-phosphate to ribulose 5-phosphate.</text>
</comment>
<dbReference type="NCBIfam" id="NF001924">
    <property type="entry name" value="PRK00702.1"/>
    <property type="match status" value="1"/>
</dbReference>
<dbReference type="SUPFAM" id="SSF100950">
    <property type="entry name" value="NagB/RpiA/CoA transferase-like"/>
    <property type="match status" value="1"/>
</dbReference>
<name>A0ABV2T0K1_9BACT</name>
<dbReference type="EMBL" id="JBEXAC010000001">
    <property type="protein sequence ID" value="MET6996558.1"/>
    <property type="molecule type" value="Genomic_DNA"/>
</dbReference>
<comment type="pathway">
    <text evidence="2">Carbohydrate degradation; pentose phosphate pathway; D-ribose 5-phosphate from D-ribulose 5-phosphate (non-oxidative stage): step 1/1.</text>
</comment>
<gene>
    <name evidence="2 3" type="primary">rpiA</name>
    <name evidence="3" type="ORF">ABR189_04235</name>
</gene>
<dbReference type="Proteomes" id="UP001549749">
    <property type="component" value="Unassembled WGS sequence"/>
</dbReference>
<evidence type="ECO:0000313" key="4">
    <source>
        <dbReference type="Proteomes" id="UP001549749"/>
    </source>
</evidence>
<dbReference type="Gene3D" id="3.30.70.260">
    <property type="match status" value="1"/>
</dbReference>
<evidence type="ECO:0000256" key="1">
    <source>
        <dbReference type="ARBA" id="ARBA00023235"/>
    </source>
</evidence>
<sequence>METGIALAKKVAGQKAVEYIKAGMTVGLGTGSTAWWAIQEIGARVKAGLDINAIATSDQSYELAVALQIPLITFEEITQIDVDIDGADEVDRQLQLIKGGGGALLREKIIAAASQQMIVAVDEHKLVDTLGKFPLPVEVVVFGWEMTARKLAALGTQTVLREKNGQPFITDNGNYIIDCAFNAITDPATLHTRLNAIPGVAENGLFVNYAHTVIVGYENGTVNTLYPAR</sequence>
<dbReference type="InterPro" id="IPR020672">
    <property type="entry name" value="Ribose5P_isomerase_typA_subgr"/>
</dbReference>
<dbReference type="InterPro" id="IPR004788">
    <property type="entry name" value="Ribose5P_isomerase_type_A"/>
</dbReference>
<dbReference type="GO" id="GO:0004751">
    <property type="term" value="F:ribose-5-phosphate isomerase activity"/>
    <property type="evidence" value="ECO:0007669"/>
    <property type="project" value="UniProtKB-EC"/>
</dbReference>
<comment type="similarity">
    <text evidence="2">Belongs to the ribose 5-phosphate isomerase family.</text>
</comment>
<dbReference type="RefSeq" id="WP_354659200.1">
    <property type="nucleotide sequence ID" value="NZ_JBEXAC010000001.1"/>
</dbReference>
<dbReference type="InterPro" id="IPR037171">
    <property type="entry name" value="NagB/RpiA_transferase-like"/>
</dbReference>
<dbReference type="CDD" id="cd01398">
    <property type="entry name" value="RPI_A"/>
    <property type="match status" value="1"/>
</dbReference>
<dbReference type="NCBIfam" id="TIGR00021">
    <property type="entry name" value="rpiA"/>
    <property type="match status" value="1"/>
</dbReference>
<dbReference type="EC" id="5.3.1.6" evidence="2"/>
<evidence type="ECO:0000256" key="2">
    <source>
        <dbReference type="HAMAP-Rule" id="MF_00170"/>
    </source>
</evidence>
<dbReference type="InterPro" id="IPR050262">
    <property type="entry name" value="Ribose-5P_isomerase"/>
</dbReference>
<dbReference type="HAMAP" id="MF_00170">
    <property type="entry name" value="Rib_5P_isom_A"/>
    <property type="match status" value="1"/>
</dbReference>
<keyword evidence="4" id="KW-1185">Reference proteome</keyword>
<protein>
    <recommendedName>
        <fullName evidence="2">Ribose-5-phosphate isomerase A</fullName>
        <ecNumber evidence="2">5.3.1.6</ecNumber>
    </recommendedName>
    <alternativeName>
        <fullName evidence="2">Phosphoriboisomerase A</fullName>
        <shortName evidence="2">PRI</shortName>
    </alternativeName>
</protein>
<proteinExistence type="inferred from homology"/>
<reference evidence="3 4" key="1">
    <citation type="submission" date="2024-06" db="EMBL/GenBank/DDBJ databases">
        <title>Chitinophaga defluvii sp. nov., isolated from municipal sewage.</title>
        <authorList>
            <person name="Zhang L."/>
        </authorList>
    </citation>
    <scope>NUCLEOTIDE SEQUENCE [LARGE SCALE GENOMIC DNA]</scope>
    <source>
        <strain evidence="3 4">H8</strain>
    </source>
</reference>
<dbReference type="SUPFAM" id="SSF75445">
    <property type="entry name" value="D-ribose-5-phosphate isomerase (RpiA), lid domain"/>
    <property type="match status" value="1"/>
</dbReference>
<dbReference type="Pfam" id="PF06026">
    <property type="entry name" value="Rib_5-P_isom_A"/>
    <property type="match status" value="1"/>
</dbReference>
<feature type="binding site" evidence="2">
    <location>
        <position position="125"/>
    </location>
    <ligand>
        <name>substrate</name>
    </ligand>
</feature>
<comment type="caution">
    <text evidence="3">The sequence shown here is derived from an EMBL/GenBank/DDBJ whole genome shotgun (WGS) entry which is preliminary data.</text>
</comment>
<comment type="subunit">
    <text evidence="2">Homodimer.</text>
</comment>
<dbReference type="PANTHER" id="PTHR43748">
    <property type="entry name" value="RIBOSE-5-PHOSPHATE ISOMERASE 3, CHLOROPLASTIC-RELATED"/>
    <property type="match status" value="1"/>
</dbReference>
<feature type="active site" description="Proton acceptor" evidence="2">
    <location>
        <position position="107"/>
    </location>
</feature>
<comment type="catalytic activity">
    <reaction evidence="2">
        <text>aldehydo-D-ribose 5-phosphate = D-ribulose 5-phosphate</text>
        <dbReference type="Rhea" id="RHEA:14657"/>
        <dbReference type="ChEBI" id="CHEBI:58121"/>
        <dbReference type="ChEBI" id="CHEBI:58273"/>
        <dbReference type="EC" id="5.3.1.6"/>
    </reaction>
</comment>
<dbReference type="PANTHER" id="PTHR43748:SF3">
    <property type="entry name" value="RIBOSE-5-PHOSPHATE ISOMERASE 3, CHLOROPLASTIC-RELATED"/>
    <property type="match status" value="1"/>
</dbReference>
<feature type="binding site" evidence="2">
    <location>
        <begin position="98"/>
        <end position="101"/>
    </location>
    <ligand>
        <name>substrate</name>
    </ligand>
</feature>
<dbReference type="Gene3D" id="3.40.50.1360">
    <property type="match status" value="1"/>
</dbReference>
<keyword evidence="1 2" id="KW-0413">Isomerase</keyword>
<accession>A0ABV2T0K1</accession>
<organism evidence="3 4">
    <name type="scientific">Chitinophaga defluvii</name>
    <dbReference type="NCBI Taxonomy" id="3163343"/>
    <lineage>
        <taxon>Bacteria</taxon>
        <taxon>Pseudomonadati</taxon>
        <taxon>Bacteroidota</taxon>
        <taxon>Chitinophagia</taxon>
        <taxon>Chitinophagales</taxon>
        <taxon>Chitinophagaceae</taxon>
        <taxon>Chitinophaga</taxon>
    </lineage>
</organism>
<evidence type="ECO:0000313" key="3">
    <source>
        <dbReference type="EMBL" id="MET6996558.1"/>
    </source>
</evidence>
<feature type="binding site" evidence="2">
    <location>
        <begin position="85"/>
        <end position="88"/>
    </location>
    <ligand>
        <name>substrate</name>
    </ligand>
</feature>